<accession>A0ABT6GGX3</accession>
<sequence>MAKKALSIQLADHLTGKAIMAAGGYALICAAGSTKKLTMYQSGSTVSVVSLTNGKLECEVDVDLGVNVDIYMQAPTGHGVVATDIVPSGPSEIRIDQNARHSMLRIPFHVDDASSETDTGFVEPTNGLILPNPTVNVTAIDAGITIDVGTDSGDSGDADGFMDGVSVATLGLAKGTIATGGVTLGALLKADTGSGVMVPEGRVSAGKAITYTLTGSPDTAAGVINLPVLLG</sequence>
<evidence type="ECO:0000313" key="2">
    <source>
        <dbReference type="Proteomes" id="UP001529180"/>
    </source>
</evidence>
<dbReference type="Proteomes" id="UP001529180">
    <property type="component" value="Unassembled WGS sequence"/>
</dbReference>
<dbReference type="EMBL" id="JARSBO010000010">
    <property type="protein sequence ID" value="MDG4721158.1"/>
    <property type="molecule type" value="Genomic_DNA"/>
</dbReference>
<comment type="caution">
    <text evidence="1">The sequence shown here is derived from an EMBL/GenBank/DDBJ whole genome shotgun (WGS) entry which is preliminary data.</text>
</comment>
<keyword evidence="2" id="KW-1185">Reference proteome</keyword>
<evidence type="ECO:0008006" key="3">
    <source>
        <dbReference type="Google" id="ProtNLM"/>
    </source>
</evidence>
<organism evidence="1 2">
    <name type="scientific">Thalassospira aquimaris</name>
    <dbReference type="NCBI Taxonomy" id="3037796"/>
    <lineage>
        <taxon>Bacteria</taxon>
        <taxon>Pseudomonadati</taxon>
        <taxon>Pseudomonadota</taxon>
        <taxon>Alphaproteobacteria</taxon>
        <taxon>Rhodospirillales</taxon>
        <taxon>Thalassospiraceae</taxon>
        <taxon>Thalassospira</taxon>
    </lineage>
</organism>
<name>A0ABT6GGX3_9PROT</name>
<protein>
    <recommendedName>
        <fullName evidence="3">DUF4382 domain-containing protein</fullName>
    </recommendedName>
</protein>
<reference evidence="1 2" key="1">
    <citation type="submission" date="2023-03" db="EMBL/GenBank/DDBJ databases">
        <title>Strain FZY0004 represents a novel species in the genus Thalassospira isolated from seawater.</title>
        <authorList>
            <person name="Fu Z.-Y."/>
        </authorList>
    </citation>
    <scope>NUCLEOTIDE SEQUENCE [LARGE SCALE GENOMIC DNA]</scope>
    <source>
        <strain evidence="1 2">FZY0004</strain>
    </source>
</reference>
<proteinExistence type="predicted"/>
<gene>
    <name evidence="1" type="ORF">P7680_19285</name>
</gene>
<dbReference type="RefSeq" id="WP_278006960.1">
    <property type="nucleotide sequence ID" value="NZ_JARSBO010000010.1"/>
</dbReference>
<evidence type="ECO:0000313" key="1">
    <source>
        <dbReference type="EMBL" id="MDG4721158.1"/>
    </source>
</evidence>